<dbReference type="CDD" id="cd02440">
    <property type="entry name" value="AdoMet_MTases"/>
    <property type="match status" value="1"/>
</dbReference>
<dbReference type="Pfam" id="PF13847">
    <property type="entry name" value="Methyltransf_31"/>
    <property type="match status" value="1"/>
</dbReference>
<dbReference type="Gene3D" id="3.40.50.150">
    <property type="entry name" value="Vaccinia Virus protein VP39"/>
    <property type="match status" value="1"/>
</dbReference>
<dbReference type="Proteomes" id="UP000289340">
    <property type="component" value="Chromosome 11"/>
</dbReference>
<dbReference type="GO" id="GO:0032259">
    <property type="term" value="P:methylation"/>
    <property type="evidence" value="ECO:0007669"/>
    <property type="project" value="UniProtKB-KW"/>
</dbReference>
<gene>
    <name evidence="5" type="ORF">D0Y65_029710</name>
</gene>
<dbReference type="InterPro" id="IPR025714">
    <property type="entry name" value="Methyltranfer_dom"/>
</dbReference>
<feature type="domain" description="Methyltransferase" evidence="4">
    <location>
        <begin position="48"/>
        <end position="169"/>
    </location>
</feature>
<dbReference type="InterPro" id="IPR051419">
    <property type="entry name" value="Lys/N-term_MeTrsfase_sf"/>
</dbReference>
<protein>
    <submittedName>
        <fullName evidence="5">EEF1A lysine methyltransferase 4 isoform B</fullName>
    </submittedName>
</protein>
<dbReference type="InterPro" id="IPR029063">
    <property type="entry name" value="SAM-dependent_MTases_sf"/>
</dbReference>
<dbReference type="EMBL" id="QZWG01000011">
    <property type="protein sequence ID" value="RZB79580.1"/>
    <property type="molecule type" value="Genomic_DNA"/>
</dbReference>
<accession>A0A445I0E9</accession>
<organism evidence="5 6">
    <name type="scientific">Glycine soja</name>
    <name type="common">Wild soybean</name>
    <dbReference type="NCBI Taxonomy" id="3848"/>
    <lineage>
        <taxon>Eukaryota</taxon>
        <taxon>Viridiplantae</taxon>
        <taxon>Streptophyta</taxon>
        <taxon>Embryophyta</taxon>
        <taxon>Tracheophyta</taxon>
        <taxon>Spermatophyta</taxon>
        <taxon>Magnoliopsida</taxon>
        <taxon>eudicotyledons</taxon>
        <taxon>Gunneridae</taxon>
        <taxon>Pentapetalae</taxon>
        <taxon>rosids</taxon>
        <taxon>fabids</taxon>
        <taxon>Fabales</taxon>
        <taxon>Fabaceae</taxon>
        <taxon>Papilionoideae</taxon>
        <taxon>50 kb inversion clade</taxon>
        <taxon>NPAAA clade</taxon>
        <taxon>indigoferoid/millettioid clade</taxon>
        <taxon>Phaseoleae</taxon>
        <taxon>Glycine</taxon>
        <taxon>Glycine subgen. Soja</taxon>
    </lineage>
</organism>
<comment type="similarity">
    <text evidence="1">Belongs to the methyltransferase superfamily.</text>
</comment>
<keyword evidence="2 5" id="KW-0489">Methyltransferase</keyword>
<comment type="caution">
    <text evidence="5">The sequence shown here is derived from an EMBL/GenBank/DDBJ whole genome shotgun (WGS) entry which is preliminary data.</text>
</comment>
<keyword evidence="6" id="KW-1185">Reference proteome</keyword>
<dbReference type="AlphaFoldDB" id="A0A445I0E9"/>
<evidence type="ECO:0000256" key="2">
    <source>
        <dbReference type="ARBA" id="ARBA00022603"/>
    </source>
</evidence>
<evidence type="ECO:0000256" key="1">
    <source>
        <dbReference type="ARBA" id="ARBA00008361"/>
    </source>
</evidence>
<evidence type="ECO:0000313" key="6">
    <source>
        <dbReference type="Proteomes" id="UP000289340"/>
    </source>
</evidence>
<dbReference type="SUPFAM" id="SSF53335">
    <property type="entry name" value="S-adenosyl-L-methionine-dependent methyltransferases"/>
    <property type="match status" value="1"/>
</dbReference>
<reference evidence="5 6" key="1">
    <citation type="submission" date="2018-09" db="EMBL/GenBank/DDBJ databases">
        <title>A high-quality reference genome of wild soybean provides a powerful tool to mine soybean genomes.</title>
        <authorList>
            <person name="Xie M."/>
            <person name="Chung C.Y.L."/>
            <person name="Li M.-W."/>
            <person name="Wong F.-L."/>
            <person name="Chan T.-F."/>
            <person name="Lam H.-M."/>
        </authorList>
    </citation>
    <scope>NUCLEOTIDE SEQUENCE [LARGE SCALE GENOMIC DNA]</scope>
    <source>
        <strain evidence="6">cv. W05</strain>
        <tissue evidence="5">Hypocotyl of etiolated seedlings</tissue>
    </source>
</reference>
<dbReference type="GO" id="GO:0008168">
    <property type="term" value="F:methyltransferase activity"/>
    <property type="evidence" value="ECO:0007669"/>
    <property type="project" value="UniProtKB-KW"/>
</dbReference>
<dbReference type="PANTHER" id="PTHR12176:SF80">
    <property type="entry name" value="EEF1A LYSINE METHYLTRANSFERASE 4"/>
    <property type="match status" value="1"/>
</dbReference>
<proteinExistence type="inferred from homology"/>
<keyword evidence="3 5" id="KW-0808">Transferase</keyword>
<evidence type="ECO:0000259" key="4">
    <source>
        <dbReference type="Pfam" id="PF13847"/>
    </source>
</evidence>
<evidence type="ECO:0000313" key="5">
    <source>
        <dbReference type="EMBL" id="RZB79580.1"/>
    </source>
</evidence>
<name>A0A445I0E9_GLYSO</name>
<sequence length="230" mass="25850">MEDTPTPSTALTYLNPSYWDERFSKEEQYEWFKDYSHFRHLIQPHLTPHSAVLELGCGNSQMCEQLHKDGTTNITCIDLSPVAVQNMQKRLLSRGFKDIKVLQADMLELPFEDECFDLVIEKGTMDVLFVDSGDPWNPKPETIFKVMATLKGVHRVLKAGGTFISVTFGQVSKIVRCVVSLLMSIAVIDSNLSKIHASHISGALYLMHQISTGLLSGLLLVKPFTILSMF</sequence>
<dbReference type="PANTHER" id="PTHR12176">
    <property type="entry name" value="SAM-DEPENDENT METHYLTRANSFERASE SUPERFAMILY PROTEIN"/>
    <property type="match status" value="1"/>
</dbReference>
<evidence type="ECO:0000256" key="3">
    <source>
        <dbReference type="ARBA" id="ARBA00022679"/>
    </source>
</evidence>